<comment type="caution">
    <text evidence="7">The sequence shown here is derived from an EMBL/GenBank/DDBJ whole genome shotgun (WGS) entry which is preliminary data.</text>
</comment>
<dbReference type="AlphaFoldDB" id="A0A401NZZ3"/>
<evidence type="ECO:0000256" key="4">
    <source>
        <dbReference type="ARBA" id="ARBA00023212"/>
    </source>
</evidence>
<dbReference type="PANTHER" id="PTHR21584:SF1">
    <property type="entry name" value="PROLINE_SERINE-RICH COILED-COIL PROTEIN 1"/>
    <property type="match status" value="1"/>
</dbReference>
<evidence type="ECO:0000259" key="6">
    <source>
        <dbReference type="Pfam" id="PF15259"/>
    </source>
</evidence>
<keyword evidence="2" id="KW-0963">Cytoplasm</keyword>
<dbReference type="GO" id="GO:0008017">
    <property type="term" value="F:microtubule binding"/>
    <property type="evidence" value="ECO:0007669"/>
    <property type="project" value="TreeGrafter"/>
</dbReference>
<dbReference type="PANTHER" id="PTHR21584">
    <property type="entry name" value="DIFFERENTIAL DISPLAY AND ACTIVATED BY P53 DDA3 /G2 S PHASE EXPRESSED 1"/>
    <property type="match status" value="1"/>
</dbReference>
<feature type="compositionally biased region" description="Polar residues" evidence="5">
    <location>
        <begin position="253"/>
        <end position="265"/>
    </location>
</feature>
<evidence type="ECO:0000256" key="5">
    <source>
        <dbReference type="SAM" id="MobiDB-lite"/>
    </source>
</evidence>
<feature type="domain" description="G2 and S phase-expressed protein 1 N-terminal" evidence="6">
    <location>
        <begin position="10"/>
        <end position="123"/>
    </location>
</feature>
<dbReference type="EMBL" id="BFAA01000110">
    <property type="protein sequence ID" value="GCB66446.1"/>
    <property type="molecule type" value="Genomic_DNA"/>
</dbReference>
<dbReference type="Pfam" id="PF15259">
    <property type="entry name" value="GTSE1_N"/>
    <property type="match status" value="1"/>
</dbReference>
<feature type="compositionally biased region" description="Polar residues" evidence="5">
    <location>
        <begin position="329"/>
        <end position="364"/>
    </location>
</feature>
<dbReference type="OrthoDB" id="9448335at2759"/>
<comment type="subcellular location">
    <subcellularLocation>
        <location evidence="1">Cytoplasm</location>
        <location evidence="1">Cytoskeleton</location>
    </subcellularLocation>
</comment>
<evidence type="ECO:0000256" key="2">
    <source>
        <dbReference type="ARBA" id="ARBA00022490"/>
    </source>
</evidence>
<accession>A0A401NZZ3</accession>
<dbReference type="STRING" id="75743.A0A401NZZ3"/>
<evidence type="ECO:0000256" key="3">
    <source>
        <dbReference type="ARBA" id="ARBA00022553"/>
    </source>
</evidence>
<proteinExistence type="predicted"/>
<name>A0A401NZZ3_SCYTO</name>
<gene>
    <name evidence="7" type="ORF">scyTo_0000597</name>
</gene>
<protein>
    <recommendedName>
        <fullName evidence="6">G2 and S phase-expressed protein 1 N-terminal domain-containing protein</fullName>
    </recommendedName>
</protein>
<dbReference type="Proteomes" id="UP000288216">
    <property type="component" value="Unassembled WGS sequence"/>
</dbReference>
<feature type="compositionally biased region" description="Basic and acidic residues" evidence="5">
    <location>
        <begin position="239"/>
        <end position="252"/>
    </location>
</feature>
<keyword evidence="3" id="KW-0597">Phosphoprotein</keyword>
<feature type="compositionally biased region" description="Polar residues" evidence="5">
    <location>
        <begin position="273"/>
        <end position="285"/>
    </location>
</feature>
<keyword evidence="4" id="KW-0206">Cytoskeleton</keyword>
<dbReference type="InterPro" id="IPR026657">
    <property type="entry name" value="DDA3/GTSE-1"/>
</dbReference>
<organism evidence="7 8">
    <name type="scientific">Scyliorhinus torazame</name>
    <name type="common">Cloudy catshark</name>
    <name type="synonym">Catulus torazame</name>
    <dbReference type="NCBI Taxonomy" id="75743"/>
    <lineage>
        <taxon>Eukaryota</taxon>
        <taxon>Metazoa</taxon>
        <taxon>Chordata</taxon>
        <taxon>Craniata</taxon>
        <taxon>Vertebrata</taxon>
        <taxon>Chondrichthyes</taxon>
        <taxon>Elasmobranchii</taxon>
        <taxon>Galeomorphii</taxon>
        <taxon>Galeoidea</taxon>
        <taxon>Carcharhiniformes</taxon>
        <taxon>Scyliorhinidae</taxon>
        <taxon>Scyliorhinus</taxon>
    </lineage>
</organism>
<feature type="region of interest" description="Disordered" evidence="5">
    <location>
        <begin position="143"/>
        <end position="364"/>
    </location>
</feature>
<sequence>MNLPTDDDVNFITEETFDFGISFPTESQESLLETDPEEVFIGPARNSERCVAMGIDVNSNNGNQQKTNESVLKWSPLSAEKLVEIVKEANRLANQFEKYFYKMREHVANENSPITNTGKTHTNEPQIANCRTELTSEFEQVTADKPNLSKEGNLSAEREEAAVKKQSVLTRPSGLKLPSGFNRKGNIHSISPSKPYQYPKKDSLHAPLSSTGNLKQAKSTSLNNPVNPSGKSTVLRNKQGKDKAPMISERKMPSSSISFKPSTDNLKPLPSANRATSTEMSSRIQPPSKLITPGNRLRPGSVSSIRIGNKNERASSAVLKGKGSERQLKTTVASTTHLNSSVSASAIQNRTPPKKTTSSNVVKR</sequence>
<reference evidence="7 8" key="1">
    <citation type="journal article" date="2018" name="Nat. Ecol. Evol.">
        <title>Shark genomes provide insights into elasmobranch evolution and the origin of vertebrates.</title>
        <authorList>
            <person name="Hara Y"/>
            <person name="Yamaguchi K"/>
            <person name="Onimaru K"/>
            <person name="Kadota M"/>
            <person name="Koyanagi M"/>
            <person name="Keeley SD"/>
            <person name="Tatsumi K"/>
            <person name="Tanaka K"/>
            <person name="Motone F"/>
            <person name="Kageyama Y"/>
            <person name="Nozu R"/>
            <person name="Adachi N"/>
            <person name="Nishimura O"/>
            <person name="Nakagawa R"/>
            <person name="Tanegashima C"/>
            <person name="Kiyatake I"/>
            <person name="Matsumoto R"/>
            <person name="Murakumo K"/>
            <person name="Nishida K"/>
            <person name="Terakita A"/>
            <person name="Kuratani S"/>
            <person name="Sato K"/>
            <person name="Hyodo S Kuraku.S."/>
        </authorList>
    </citation>
    <scope>NUCLEOTIDE SEQUENCE [LARGE SCALE GENOMIC DNA]</scope>
</reference>
<evidence type="ECO:0000313" key="8">
    <source>
        <dbReference type="Proteomes" id="UP000288216"/>
    </source>
</evidence>
<feature type="compositionally biased region" description="Polar residues" evidence="5">
    <location>
        <begin position="208"/>
        <end position="236"/>
    </location>
</feature>
<evidence type="ECO:0000256" key="1">
    <source>
        <dbReference type="ARBA" id="ARBA00004245"/>
    </source>
</evidence>
<dbReference type="InterPro" id="IPR032768">
    <property type="entry name" value="GTSE1_N"/>
</dbReference>
<dbReference type="GO" id="GO:0000922">
    <property type="term" value="C:spindle pole"/>
    <property type="evidence" value="ECO:0007669"/>
    <property type="project" value="TreeGrafter"/>
</dbReference>
<dbReference type="GO" id="GO:0007080">
    <property type="term" value="P:mitotic metaphase chromosome alignment"/>
    <property type="evidence" value="ECO:0007669"/>
    <property type="project" value="TreeGrafter"/>
</dbReference>
<dbReference type="OMA" id="CVAMGID"/>
<dbReference type="GO" id="GO:0005876">
    <property type="term" value="C:spindle microtubule"/>
    <property type="evidence" value="ECO:0007669"/>
    <property type="project" value="TreeGrafter"/>
</dbReference>
<keyword evidence="8" id="KW-1185">Reference proteome</keyword>
<evidence type="ECO:0000313" key="7">
    <source>
        <dbReference type="EMBL" id="GCB66446.1"/>
    </source>
</evidence>